<evidence type="ECO:0000256" key="2">
    <source>
        <dbReference type="ARBA" id="ARBA00004141"/>
    </source>
</evidence>
<proteinExistence type="inferred from homology"/>
<comment type="subcellular location">
    <subcellularLocation>
        <location evidence="2">Membrane</location>
        <topology evidence="2">Multi-pass membrane protein</topology>
    </subcellularLocation>
</comment>
<dbReference type="Pfam" id="PF00168">
    <property type="entry name" value="C2"/>
    <property type="match status" value="1"/>
</dbReference>
<feature type="domain" description="C2" evidence="10">
    <location>
        <begin position="172"/>
        <end position="287"/>
    </location>
</feature>
<evidence type="ECO:0000256" key="4">
    <source>
        <dbReference type="ARBA" id="ARBA00022692"/>
    </source>
</evidence>
<dbReference type="Proteomes" id="UP000694522">
    <property type="component" value="Unplaced"/>
</dbReference>
<evidence type="ECO:0000256" key="3">
    <source>
        <dbReference type="ARBA" id="ARBA00007923"/>
    </source>
</evidence>
<organism evidence="11 12">
    <name type="scientific">Amazona collaria</name>
    <name type="common">yellow-billed parrot</name>
    <dbReference type="NCBI Taxonomy" id="241587"/>
    <lineage>
        <taxon>Eukaryota</taxon>
        <taxon>Metazoa</taxon>
        <taxon>Chordata</taxon>
        <taxon>Craniata</taxon>
        <taxon>Vertebrata</taxon>
        <taxon>Euteleostomi</taxon>
        <taxon>Archelosauria</taxon>
        <taxon>Archosauria</taxon>
        <taxon>Dinosauria</taxon>
        <taxon>Saurischia</taxon>
        <taxon>Theropoda</taxon>
        <taxon>Coelurosauria</taxon>
        <taxon>Aves</taxon>
        <taxon>Neognathae</taxon>
        <taxon>Neoaves</taxon>
        <taxon>Telluraves</taxon>
        <taxon>Australaves</taxon>
        <taxon>Psittaciformes</taxon>
        <taxon>Psittacidae</taxon>
        <taxon>Amazona</taxon>
    </lineage>
</organism>
<evidence type="ECO:0000256" key="8">
    <source>
        <dbReference type="ARBA" id="ARBA00022989"/>
    </source>
</evidence>
<dbReference type="Gene3D" id="2.60.40.150">
    <property type="entry name" value="C2 domain"/>
    <property type="match status" value="1"/>
</dbReference>
<dbReference type="GO" id="GO:0046928">
    <property type="term" value="P:regulation of neurotransmitter secretion"/>
    <property type="evidence" value="ECO:0007669"/>
    <property type="project" value="TreeGrafter"/>
</dbReference>
<keyword evidence="5" id="KW-0479">Metal-binding</keyword>
<dbReference type="SUPFAM" id="SSF49562">
    <property type="entry name" value="C2 domain (Calcium/lipid-binding domain, CaLB)"/>
    <property type="match status" value="1"/>
</dbReference>
<keyword evidence="8" id="KW-1133">Transmembrane helix</keyword>
<dbReference type="InterPro" id="IPR000008">
    <property type="entry name" value="C2_dom"/>
</dbReference>
<dbReference type="GO" id="GO:0030672">
    <property type="term" value="C:synaptic vesicle membrane"/>
    <property type="evidence" value="ECO:0007669"/>
    <property type="project" value="TreeGrafter"/>
</dbReference>
<dbReference type="Ensembl" id="ENSACOT00000002128.1">
    <property type="protein sequence ID" value="ENSACOP00000002064.1"/>
    <property type="gene ID" value="ENSACOG00000001477.1"/>
</dbReference>
<dbReference type="SMART" id="SM00239">
    <property type="entry name" value="C2"/>
    <property type="match status" value="1"/>
</dbReference>
<evidence type="ECO:0000256" key="5">
    <source>
        <dbReference type="ARBA" id="ARBA00022723"/>
    </source>
</evidence>
<keyword evidence="12" id="KW-1185">Reference proteome</keyword>
<evidence type="ECO:0000256" key="7">
    <source>
        <dbReference type="ARBA" id="ARBA00022837"/>
    </source>
</evidence>
<protein>
    <submittedName>
        <fullName evidence="11">Multiple C2 and transmembrane domain containing 2</fullName>
    </submittedName>
</protein>
<evidence type="ECO:0000313" key="12">
    <source>
        <dbReference type="Proteomes" id="UP000694522"/>
    </source>
</evidence>
<dbReference type="PANTHER" id="PTHR45911">
    <property type="entry name" value="C2 DOMAIN-CONTAINING PROTEIN"/>
    <property type="match status" value="1"/>
</dbReference>
<dbReference type="InterPro" id="IPR035892">
    <property type="entry name" value="C2_domain_sf"/>
</dbReference>
<evidence type="ECO:0000256" key="9">
    <source>
        <dbReference type="ARBA" id="ARBA00023136"/>
    </source>
</evidence>
<keyword evidence="9" id="KW-0472">Membrane</keyword>
<dbReference type="PROSITE" id="PS50004">
    <property type="entry name" value="C2"/>
    <property type="match status" value="1"/>
</dbReference>
<reference evidence="11" key="1">
    <citation type="submission" date="2025-08" db="UniProtKB">
        <authorList>
            <consortium name="Ensembl"/>
        </authorList>
    </citation>
    <scope>IDENTIFICATION</scope>
</reference>
<keyword evidence="6" id="KW-0677">Repeat</keyword>
<accession>A0A8B9EZC1</accession>
<dbReference type="FunFam" id="2.60.40.150:FF:000076">
    <property type="entry name" value="multiple C2 and transmembrane domain-containing protein 2 isoform X1"/>
    <property type="match status" value="1"/>
</dbReference>
<evidence type="ECO:0000313" key="11">
    <source>
        <dbReference type="Ensembl" id="ENSACOP00000002064.1"/>
    </source>
</evidence>
<evidence type="ECO:0000256" key="6">
    <source>
        <dbReference type="ARBA" id="ARBA00022737"/>
    </source>
</evidence>
<dbReference type="CDD" id="cd04042">
    <property type="entry name" value="C2A_MCTP_PRT"/>
    <property type="match status" value="1"/>
</dbReference>
<dbReference type="AlphaFoldDB" id="A0A8B9EZC1"/>
<comment type="cofactor">
    <cofactor evidence="1">
        <name>Ca(2+)</name>
        <dbReference type="ChEBI" id="CHEBI:29108"/>
    </cofactor>
</comment>
<dbReference type="GO" id="GO:0005509">
    <property type="term" value="F:calcium ion binding"/>
    <property type="evidence" value="ECO:0007669"/>
    <property type="project" value="UniProtKB-ARBA"/>
</dbReference>
<evidence type="ECO:0000256" key="1">
    <source>
        <dbReference type="ARBA" id="ARBA00001913"/>
    </source>
</evidence>
<dbReference type="PRINTS" id="PR00360">
    <property type="entry name" value="C2DOMAIN"/>
</dbReference>
<keyword evidence="4" id="KW-0812">Transmembrane</keyword>
<keyword evidence="7" id="KW-0106">Calcium</keyword>
<sequence length="416" mass="46628">MDLDKPSVWGSLKQKTRPFLRNLSVKKTKKRSSKMVERKVRSLDRRLSVSVPDMLEVETVTEEETTYVSTQVFSNCSPKSFSRSVMSVKSRNSSVQPLGEDWPWASQQVSPMEATVTHPDAQAPGSPVSEGKRKSSTDLFELLQSTRLSAYPCGEMDLDSSTSSQIFDNHMVLEEANDCLGDLPNPFAYLLTIHLKEGRNLVIRDRCGTSDPYVKFKLNGKTLYKSKVVYKNLNPVWDETVVLPIQSLDQKLWIKVYDRDLTSSDFMGSASVALTELELNRTTEQVLKLEDPNSLEDDMGVIVLNLSLAIKHGDFKRNRWSSRKKRTSSKSSFMRSVRLSDSLRKNQLWNGLVTITLLEGKNIPGGGLAEIFILLKLGDQRYKSKVGIKAEGNKVLGVVFTGAATSDGPILESYFI</sequence>
<name>A0A8B9EZC1_9PSIT</name>
<dbReference type="PANTHER" id="PTHR45911:SF2">
    <property type="entry name" value="MULTIPLE C2 AND TRANSMEMBRANE DOMAIN-CONTAINING PROTEIN 2"/>
    <property type="match status" value="1"/>
</dbReference>
<evidence type="ECO:0000259" key="10">
    <source>
        <dbReference type="PROSITE" id="PS50004"/>
    </source>
</evidence>
<comment type="similarity">
    <text evidence="3">Belongs to the MCTP family.</text>
</comment>
<reference evidence="11" key="2">
    <citation type="submission" date="2025-09" db="UniProtKB">
        <authorList>
            <consortium name="Ensembl"/>
        </authorList>
    </citation>
    <scope>IDENTIFICATION</scope>
</reference>